<reference evidence="2 3" key="2">
    <citation type="journal article" date="2016" name="Infect. Immun.">
        <title>Helicobacter saguini, a Novel Helicobacter Isolated from Cotton-Top Tamarins with Ulcerative Colitis, Has Proinflammatory Properties and Induces Typhlocolitis and Dysplasia in Gnotobiotic IL-10-/- Mice.</title>
        <authorList>
            <person name="Shen Z."/>
            <person name="Mannion A."/>
            <person name="Whary M.T."/>
            <person name="Muthupalani S."/>
            <person name="Sheh A."/>
            <person name="Feng Y."/>
            <person name="Gong G."/>
            <person name="Vandamme P."/>
            <person name="Holcombe H.R."/>
            <person name="Paster B.J."/>
            <person name="Fox J.G."/>
        </authorList>
    </citation>
    <scope>NUCLEOTIDE SEQUENCE [LARGE SCALE GENOMIC DNA]</scope>
    <source>
        <strain evidence="2 3">MIT 97-6194</strain>
    </source>
</reference>
<keyword evidence="3" id="KW-1185">Reference proteome</keyword>
<organism evidence="2 3">
    <name type="scientific">Helicobacter saguini</name>
    <dbReference type="NCBI Taxonomy" id="1548018"/>
    <lineage>
        <taxon>Bacteria</taxon>
        <taxon>Pseudomonadati</taxon>
        <taxon>Campylobacterota</taxon>
        <taxon>Epsilonproteobacteria</taxon>
        <taxon>Campylobacterales</taxon>
        <taxon>Helicobacteraceae</taxon>
        <taxon>Helicobacter</taxon>
    </lineage>
</organism>
<dbReference type="Gene3D" id="3.90.950.20">
    <property type="entry name" value="CinA-like"/>
    <property type="match status" value="1"/>
</dbReference>
<dbReference type="Proteomes" id="UP000029714">
    <property type="component" value="Unassembled WGS sequence"/>
</dbReference>
<dbReference type="InterPro" id="IPR008136">
    <property type="entry name" value="CinA_C"/>
</dbReference>
<dbReference type="Pfam" id="PF02464">
    <property type="entry name" value="CinA"/>
    <property type="match status" value="1"/>
</dbReference>
<evidence type="ECO:0000313" key="2">
    <source>
        <dbReference type="EMBL" id="TLD94173.1"/>
    </source>
</evidence>
<sequence length="184" mass="20284">MKKHCCERKNMENIVEKTLQILEQNGLKISVAESCTGGYLSYLLTSINGASSVYKGGVTTYCIESKMKLLGVKASIFETFSVYSNECVEAMARGVAGLFNTQIAIATSGLATDDTSSDNFLKLPAGLVFTCVLINEKAYFLSKNYLENLQDHKIIEVNTRNLVQQQACLNSLDFLLQNLDSILK</sequence>
<dbReference type="EMBL" id="JRMP02000009">
    <property type="protein sequence ID" value="TLD94173.1"/>
    <property type="molecule type" value="Genomic_DNA"/>
</dbReference>
<accession>A0A347W2R0</accession>
<protein>
    <submittedName>
        <fullName evidence="2">CinA family protein</fullName>
    </submittedName>
</protein>
<comment type="caution">
    <text evidence="2">The sequence shown here is derived from an EMBL/GenBank/DDBJ whole genome shotgun (WGS) entry which is preliminary data.</text>
</comment>
<dbReference type="NCBIfam" id="TIGR00199">
    <property type="entry name" value="PncC_domain"/>
    <property type="match status" value="1"/>
</dbReference>
<gene>
    <name evidence="2" type="ORF">LS64_006620</name>
</gene>
<feature type="domain" description="CinA C-terminal" evidence="1">
    <location>
        <begin position="13"/>
        <end position="177"/>
    </location>
</feature>
<proteinExistence type="predicted"/>
<name>A0A347W2R0_9HELI</name>
<evidence type="ECO:0000259" key="1">
    <source>
        <dbReference type="Pfam" id="PF02464"/>
    </source>
</evidence>
<dbReference type="OrthoDB" id="9801454at2"/>
<evidence type="ECO:0000313" key="3">
    <source>
        <dbReference type="Proteomes" id="UP000029714"/>
    </source>
</evidence>
<dbReference type="AlphaFoldDB" id="A0A347W2R0"/>
<reference evidence="2 3" key="1">
    <citation type="journal article" date="2014" name="Genome Announc.">
        <title>Draft genome sequences of eight enterohepatic helicobacter species isolated from both laboratory and wild rodents.</title>
        <authorList>
            <person name="Sheh A."/>
            <person name="Shen Z."/>
            <person name="Fox J.G."/>
        </authorList>
    </citation>
    <scope>NUCLEOTIDE SEQUENCE [LARGE SCALE GENOMIC DNA]</scope>
    <source>
        <strain evidence="2 3">MIT 97-6194</strain>
    </source>
</reference>
<dbReference type="InterPro" id="IPR036653">
    <property type="entry name" value="CinA-like_C"/>
</dbReference>
<dbReference type="SUPFAM" id="SSF142433">
    <property type="entry name" value="CinA-like"/>
    <property type="match status" value="1"/>
</dbReference>